<gene>
    <name evidence="2" type="ORF">IEO21_05464</name>
</gene>
<reference evidence="2" key="2">
    <citation type="journal article" name="Front. Microbiol.">
        <title>Degradative Capacity of Two Strains of Rhodonia placenta: From Phenotype to Genotype.</title>
        <authorList>
            <person name="Kolle M."/>
            <person name="Horta M.A.C."/>
            <person name="Nowrousian M."/>
            <person name="Ohm R.A."/>
            <person name="Benz J.P."/>
            <person name="Pilgard A."/>
        </authorList>
    </citation>
    <scope>NUCLEOTIDE SEQUENCE</scope>
    <source>
        <strain evidence="2">FPRL280</strain>
    </source>
</reference>
<dbReference type="PANTHER" id="PTHR28008:SF1">
    <property type="entry name" value="DOMAIN PROTEIN, PUTATIVE (AFU_ORTHOLOGUE AFUA_3G10980)-RELATED"/>
    <property type="match status" value="1"/>
</dbReference>
<evidence type="ECO:0000313" key="2">
    <source>
        <dbReference type="EMBL" id="KAF9813632.1"/>
    </source>
</evidence>
<evidence type="ECO:0000256" key="1">
    <source>
        <dbReference type="SAM" id="MobiDB-lite"/>
    </source>
</evidence>
<reference evidence="2" key="1">
    <citation type="submission" date="2020-11" db="EMBL/GenBank/DDBJ databases">
        <authorList>
            <person name="Koelle M."/>
            <person name="Horta M.A.C."/>
            <person name="Nowrousian M."/>
            <person name="Ohm R.A."/>
            <person name="Benz P."/>
            <person name="Pilgard A."/>
        </authorList>
    </citation>
    <scope>NUCLEOTIDE SEQUENCE</scope>
    <source>
        <strain evidence="2">FPRL280</strain>
    </source>
</reference>
<protein>
    <submittedName>
        <fullName evidence="2">Uncharacterized protein</fullName>
    </submittedName>
</protein>
<dbReference type="Proteomes" id="UP000639403">
    <property type="component" value="Unassembled WGS sequence"/>
</dbReference>
<name>A0A8H7P232_9APHY</name>
<accession>A0A8H7P232</accession>
<organism evidence="2 3">
    <name type="scientific">Rhodonia placenta</name>
    <dbReference type="NCBI Taxonomy" id="104341"/>
    <lineage>
        <taxon>Eukaryota</taxon>
        <taxon>Fungi</taxon>
        <taxon>Dikarya</taxon>
        <taxon>Basidiomycota</taxon>
        <taxon>Agaricomycotina</taxon>
        <taxon>Agaricomycetes</taxon>
        <taxon>Polyporales</taxon>
        <taxon>Adustoporiaceae</taxon>
        <taxon>Rhodonia</taxon>
    </lineage>
</organism>
<dbReference type="EMBL" id="JADOXO010000100">
    <property type="protein sequence ID" value="KAF9813632.1"/>
    <property type="molecule type" value="Genomic_DNA"/>
</dbReference>
<dbReference type="AlphaFoldDB" id="A0A8H7P232"/>
<proteinExistence type="predicted"/>
<sequence>MGEGESGDPQIPTGVFYFIFDVEDAPVIFTAITCFFVGGIVSEFVQSMLPANLLGSSLGLYIAYHLERYYRHRREISRLYQPLNDDVGLSEDDDDMEGSSMQLLPTHIQNTSSHNAAKATAAKPGGLIRLENVWDEGEELFGIGDDTDDEGDAHVRTPTSKPATPKIVVTDAEEP</sequence>
<feature type="region of interest" description="Disordered" evidence="1">
    <location>
        <begin position="140"/>
        <end position="175"/>
    </location>
</feature>
<dbReference type="PANTHER" id="PTHR28008">
    <property type="entry name" value="DOMAIN PROTEIN, PUTATIVE (AFU_ORTHOLOGUE AFUA_3G10980)-RELATED"/>
    <property type="match status" value="1"/>
</dbReference>
<evidence type="ECO:0000313" key="3">
    <source>
        <dbReference type="Proteomes" id="UP000639403"/>
    </source>
</evidence>
<feature type="compositionally biased region" description="Acidic residues" evidence="1">
    <location>
        <begin position="140"/>
        <end position="151"/>
    </location>
</feature>
<comment type="caution">
    <text evidence="2">The sequence shown here is derived from an EMBL/GenBank/DDBJ whole genome shotgun (WGS) entry which is preliminary data.</text>
</comment>